<dbReference type="SUPFAM" id="SSF142906">
    <property type="entry name" value="YjbR-like"/>
    <property type="match status" value="1"/>
</dbReference>
<dbReference type="Gene3D" id="3.90.1150.30">
    <property type="match status" value="1"/>
</dbReference>
<dbReference type="GO" id="GO:0003677">
    <property type="term" value="F:DNA binding"/>
    <property type="evidence" value="ECO:0007669"/>
    <property type="project" value="UniProtKB-KW"/>
</dbReference>
<dbReference type="EMBL" id="BAAAHK010000013">
    <property type="protein sequence ID" value="GAA0950662.1"/>
    <property type="molecule type" value="Genomic_DNA"/>
</dbReference>
<evidence type="ECO:0000313" key="1">
    <source>
        <dbReference type="EMBL" id="GAA0950662.1"/>
    </source>
</evidence>
<sequence>MADQDDVRRIALALPEVHESDDTFAFSVPNKGKDKGLAWIWMRREAPKTPRIPEPDVLAIRVNGDAEKQALLAADPTKFFTEPHYNGFPAILVRLSAISPEELAELLTEAWRIQAPRALVKAFEA</sequence>
<dbReference type="Proteomes" id="UP001500542">
    <property type="component" value="Unassembled WGS sequence"/>
</dbReference>
<gene>
    <name evidence="1" type="ORF">GCM10009554_50960</name>
</gene>
<name>A0ABP4BJ99_9ACTN</name>
<comment type="caution">
    <text evidence="1">The sequence shown here is derived from an EMBL/GenBank/DDBJ whole genome shotgun (WGS) entry which is preliminary data.</text>
</comment>
<keyword evidence="2" id="KW-1185">Reference proteome</keyword>
<keyword evidence="1" id="KW-0238">DNA-binding</keyword>
<organism evidence="1 2">
    <name type="scientific">Kribbella koreensis</name>
    <dbReference type="NCBI Taxonomy" id="57909"/>
    <lineage>
        <taxon>Bacteria</taxon>
        <taxon>Bacillati</taxon>
        <taxon>Actinomycetota</taxon>
        <taxon>Actinomycetes</taxon>
        <taxon>Propionibacteriales</taxon>
        <taxon>Kribbellaceae</taxon>
        <taxon>Kribbella</taxon>
    </lineage>
</organism>
<dbReference type="RefSeq" id="WP_343975028.1">
    <property type="nucleotide sequence ID" value="NZ_BAAAHK010000013.1"/>
</dbReference>
<protein>
    <submittedName>
        <fullName evidence="1">MmcQ/YjbR family DNA-binding protein</fullName>
    </submittedName>
</protein>
<proteinExistence type="predicted"/>
<accession>A0ABP4BJ99</accession>
<dbReference type="InterPro" id="IPR058532">
    <property type="entry name" value="YjbR/MT2646/Rv2570-like"/>
</dbReference>
<reference evidence="2" key="1">
    <citation type="journal article" date="2019" name="Int. J. Syst. Evol. Microbiol.">
        <title>The Global Catalogue of Microorganisms (GCM) 10K type strain sequencing project: providing services to taxonomists for standard genome sequencing and annotation.</title>
        <authorList>
            <consortium name="The Broad Institute Genomics Platform"/>
            <consortium name="The Broad Institute Genome Sequencing Center for Infectious Disease"/>
            <person name="Wu L."/>
            <person name="Ma J."/>
        </authorList>
    </citation>
    <scope>NUCLEOTIDE SEQUENCE [LARGE SCALE GENOMIC DNA]</scope>
    <source>
        <strain evidence="2">JCM 10977</strain>
    </source>
</reference>
<dbReference type="Pfam" id="PF04237">
    <property type="entry name" value="YjbR"/>
    <property type="match status" value="1"/>
</dbReference>
<dbReference type="InterPro" id="IPR038056">
    <property type="entry name" value="YjbR-like_sf"/>
</dbReference>
<evidence type="ECO:0000313" key="2">
    <source>
        <dbReference type="Proteomes" id="UP001500542"/>
    </source>
</evidence>